<dbReference type="InterPro" id="IPR041492">
    <property type="entry name" value="HAD_2"/>
</dbReference>
<evidence type="ECO:0000313" key="1">
    <source>
        <dbReference type="EMBL" id="SDG45631.1"/>
    </source>
</evidence>
<proteinExistence type="predicted"/>
<dbReference type="Pfam" id="PF13419">
    <property type="entry name" value="HAD_2"/>
    <property type="match status" value="1"/>
</dbReference>
<dbReference type="Proteomes" id="UP000199708">
    <property type="component" value="Unassembled WGS sequence"/>
</dbReference>
<dbReference type="InterPro" id="IPR036412">
    <property type="entry name" value="HAD-like_sf"/>
</dbReference>
<dbReference type="Gene3D" id="3.40.50.1000">
    <property type="entry name" value="HAD superfamily/HAD-like"/>
    <property type="match status" value="1"/>
</dbReference>
<dbReference type="SUPFAM" id="SSF56784">
    <property type="entry name" value="HAD-like"/>
    <property type="match status" value="1"/>
</dbReference>
<dbReference type="SFLD" id="SFLDG01129">
    <property type="entry name" value="C1.5:_HAD__Beta-PGM__Phosphata"/>
    <property type="match status" value="1"/>
</dbReference>
<keyword evidence="2" id="KW-1185">Reference proteome</keyword>
<dbReference type="InterPro" id="IPR006439">
    <property type="entry name" value="HAD-SF_hydro_IA"/>
</dbReference>
<dbReference type="NCBIfam" id="TIGR01549">
    <property type="entry name" value="HAD-SF-IA-v1"/>
    <property type="match status" value="1"/>
</dbReference>
<name>A0A1G7UEC1_9LACT</name>
<dbReference type="Gene3D" id="1.10.150.240">
    <property type="entry name" value="Putative phosphatase, domain 2"/>
    <property type="match status" value="1"/>
</dbReference>
<dbReference type="InterPro" id="IPR023214">
    <property type="entry name" value="HAD_sf"/>
</dbReference>
<dbReference type="STRING" id="120956.SAMN05421791_10960"/>
<reference evidence="1 2" key="1">
    <citation type="submission" date="2016-10" db="EMBL/GenBank/DDBJ databases">
        <authorList>
            <person name="de Groot N.N."/>
        </authorList>
    </citation>
    <scope>NUCLEOTIDE SEQUENCE [LARGE SCALE GENOMIC DNA]</scope>
    <source>
        <strain evidence="1 2">ATCC BAA-466</strain>
    </source>
</reference>
<dbReference type="PANTHER" id="PTHR18901:SF38">
    <property type="entry name" value="PSEUDOURIDINE-5'-PHOSPHATASE"/>
    <property type="match status" value="1"/>
</dbReference>
<dbReference type="NCBIfam" id="TIGR01509">
    <property type="entry name" value="HAD-SF-IA-v3"/>
    <property type="match status" value="1"/>
</dbReference>
<accession>A0A1G7UEC1</accession>
<dbReference type="RefSeq" id="WP_090290309.1">
    <property type="nucleotide sequence ID" value="NZ_FNCK01000009.1"/>
</dbReference>
<protein>
    <submittedName>
        <fullName evidence="1">Haloacid dehalogenase superfamily, subfamily IA, variant 3 with third motif having DD or ED/haloacid dehalogenase superfamily, subfamily IA, variant 1 with third motif having Dx(3-4)D or Dx(3-4)E</fullName>
    </submittedName>
</protein>
<gene>
    <name evidence="1" type="ORF">SAMN05421791_10960</name>
</gene>
<sequence length="234" mass="27220">MEKFKLFIFDMDGLMFETGQLAYRSYLKAAEKHDYEVTPSVYYYLTGRNDKEIRKEMKDLYGNDKPTDEWRNSINHFKKEILAMEQRVYKKKGLNELLNDLHQYKIHATIASSSNRQTINYYLEIEKLSHLINTIVAGDEVTQSKPHPEIFLRACEKSGFSPSQALVFEDSSVGIEAAQKAGIKSVLIEDDITFLPDFHGKHKLLKDLSNERKNAPDADYKFRSLLEAKQFFFN</sequence>
<dbReference type="PANTHER" id="PTHR18901">
    <property type="entry name" value="2-DEOXYGLUCOSE-6-PHOSPHATE PHOSPHATASE 2"/>
    <property type="match status" value="1"/>
</dbReference>
<dbReference type="EMBL" id="FNCK01000009">
    <property type="protein sequence ID" value="SDG45631.1"/>
    <property type="molecule type" value="Genomic_DNA"/>
</dbReference>
<organism evidence="1 2">
    <name type="scientific">Facklamia miroungae</name>
    <dbReference type="NCBI Taxonomy" id="120956"/>
    <lineage>
        <taxon>Bacteria</taxon>
        <taxon>Bacillati</taxon>
        <taxon>Bacillota</taxon>
        <taxon>Bacilli</taxon>
        <taxon>Lactobacillales</taxon>
        <taxon>Aerococcaceae</taxon>
        <taxon>Facklamia</taxon>
    </lineage>
</organism>
<dbReference type="InterPro" id="IPR023198">
    <property type="entry name" value="PGP-like_dom2"/>
</dbReference>
<dbReference type="AlphaFoldDB" id="A0A1G7UEC1"/>
<dbReference type="OrthoDB" id="9797743at2"/>
<evidence type="ECO:0000313" key="2">
    <source>
        <dbReference type="Proteomes" id="UP000199708"/>
    </source>
</evidence>
<dbReference type="SFLD" id="SFLDS00003">
    <property type="entry name" value="Haloacid_Dehalogenase"/>
    <property type="match status" value="1"/>
</dbReference>